<name>A0ABW1M8J2_9ACTN</name>
<dbReference type="PANTHER" id="PTHR45436:SF5">
    <property type="entry name" value="SENSOR HISTIDINE KINASE TRCS"/>
    <property type="match status" value="1"/>
</dbReference>
<evidence type="ECO:0000256" key="5">
    <source>
        <dbReference type="ARBA" id="ARBA00022777"/>
    </source>
</evidence>
<sequence>MEPILIIAATLLAAGATGSAVHYRRAARSQKRRADRWNQRVTQLQEQLVAAEQLVRHVAASVVPAAAAAAQAGQPHQPDIALPQQLVNTPIAGALRVLTGQIDSALLETMRSIQDAAQARITQAKVEAGQQIAEAREESVNVTRAAVRAFSAGVVQHAAKLSSRISDGVRRHVTDEAYATLLEIDHLGQQMLRAASGYTVLAGGKLSRHWPATTVTDVVRNAMGQVEHYQRVQHTELDSYAIQSRAVAAVVHCLADLLNNALQYSPPSAKVYVSVEQSATGVLLIVDDSGLPMEDEKLHWAREVLAGKQRDDITQLGAHPQTGLRIAAVLAGEYGFRVDLTTPNVYGGNRAVIVLPQTLLTTPTRPEPPSPPVTRLTPVPPAGQTLTAPATTAGGLTVRRRVPCPATPARSAAEPVQPGNPAAAAAWAAGSRRGRHDETPTTTEEGR</sequence>
<keyword evidence="3" id="KW-0597">Phosphoprotein</keyword>
<protein>
    <recommendedName>
        <fullName evidence="2">histidine kinase</fullName>
        <ecNumber evidence="2">2.7.13.3</ecNumber>
    </recommendedName>
</protein>
<proteinExistence type="predicted"/>
<comment type="caution">
    <text evidence="9">The sequence shown here is derived from an EMBL/GenBank/DDBJ whole genome shotgun (WGS) entry which is preliminary data.</text>
</comment>
<dbReference type="EMBL" id="JBHSPT010000104">
    <property type="protein sequence ID" value="MFC6059986.1"/>
    <property type="molecule type" value="Genomic_DNA"/>
</dbReference>
<evidence type="ECO:0000313" key="10">
    <source>
        <dbReference type="Proteomes" id="UP001596242"/>
    </source>
</evidence>
<comment type="catalytic activity">
    <reaction evidence="1">
        <text>ATP + protein L-histidine = ADP + protein N-phospho-L-histidine.</text>
        <dbReference type="EC" id="2.7.13.3"/>
    </reaction>
</comment>
<evidence type="ECO:0000313" key="9">
    <source>
        <dbReference type="EMBL" id="MFC6059986.1"/>
    </source>
</evidence>
<dbReference type="Gene3D" id="3.30.565.10">
    <property type="entry name" value="Histidine kinase-like ATPase, C-terminal domain"/>
    <property type="match status" value="1"/>
</dbReference>
<gene>
    <name evidence="9" type="ORF">ACFP50_32700</name>
</gene>
<reference evidence="10" key="1">
    <citation type="journal article" date="2019" name="Int. J. Syst. Evol. Microbiol.">
        <title>The Global Catalogue of Microorganisms (GCM) 10K type strain sequencing project: providing services to taxonomists for standard genome sequencing and annotation.</title>
        <authorList>
            <consortium name="The Broad Institute Genomics Platform"/>
            <consortium name="The Broad Institute Genome Sequencing Center for Infectious Disease"/>
            <person name="Wu L."/>
            <person name="Ma J."/>
        </authorList>
    </citation>
    <scope>NUCLEOTIDE SEQUENCE [LARGE SCALE GENOMIC DNA]</scope>
    <source>
        <strain evidence="10">JCM 12763</strain>
    </source>
</reference>
<feature type="domain" description="Histidine kinase/HSP90-like ATPase" evidence="8">
    <location>
        <begin position="249"/>
        <end position="357"/>
    </location>
</feature>
<evidence type="ECO:0000256" key="1">
    <source>
        <dbReference type="ARBA" id="ARBA00000085"/>
    </source>
</evidence>
<keyword evidence="6" id="KW-0175">Coiled coil</keyword>
<evidence type="ECO:0000259" key="8">
    <source>
        <dbReference type="Pfam" id="PF02518"/>
    </source>
</evidence>
<dbReference type="PANTHER" id="PTHR45436">
    <property type="entry name" value="SENSOR HISTIDINE KINASE YKOH"/>
    <property type="match status" value="1"/>
</dbReference>
<dbReference type="RefSeq" id="WP_386405256.1">
    <property type="nucleotide sequence ID" value="NZ_JBHSPT010000104.1"/>
</dbReference>
<keyword evidence="9" id="KW-0547">Nucleotide-binding</keyword>
<feature type="compositionally biased region" description="Low complexity" evidence="7">
    <location>
        <begin position="373"/>
        <end position="397"/>
    </location>
</feature>
<dbReference type="GO" id="GO:0005524">
    <property type="term" value="F:ATP binding"/>
    <property type="evidence" value="ECO:0007669"/>
    <property type="project" value="UniProtKB-KW"/>
</dbReference>
<feature type="coiled-coil region" evidence="6">
    <location>
        <begin position="27"/>
        <end position="54"/>
    </location>
</feature>
<feature type="compositionally biased region" description="Basic and acidic residues" evidence="7">
    <location>
        <begin position="435"/>
        <end position="447"/>
    </location>
</feature>
<evidence type="ECO:0000256" key="7">
    <source>
        <dbReference type="SAM" id="MobiDB-lite"/>
    </source>
</evidence>
<organism evidence="9 10">
    <name type="scientific">Streptomyces pratens</name>
    <dbReference type="NCBI Taxonomy" id="887456"/>
    <lineage>
        <taxon>Bacteria</taxon>
        <taxon>Bacillati</taxon>
        <taxon>Actinomycetota</taxon>
        <taxon>Actinomycetes</taxon>
        <taxon>Kitasatosporales</taxon>
        <taxon>Streptomycetaceae</taxon>
        <taxon>Streptomyces</taxon>
    </lineage>
</organism>
<keyword evidence="4" id="KW-0808">Transferase</keyword>
<evidence type="ECO:0000256" key="6">
    <source>
        <dbReference type="SAM" id="Coils"/>
    </source>
</evidence>
<dbReference type="Pfam" id="PF02518">
    <property type="entry name" value="HATPase_c"/>
    <property type="match status" value="1"/>
</dbReference>
<dbReference type="InterPro" id="IPR036890">
    <property type="entry name" value="HATPase_C_sf"/>
</dbReference>
<dbReference type="SUPFAM" id="SSF55874">
    <property type="entry name" value="ATPase domain of HSP90 chaperone/DNA topoisomerase II/histidine kinase"/>
    <property type="match status" value="1"/>
</dbReference>
<dbReference type="EC" id="2.7.13.3" evidence="2"/>
<keyword evidence="5" id="KW-0418">Kinase</keyword>
<dbReference type="InterPro" id="IPR050428">
    <property type="entry name" value="TCS_sensor_his_kinase"/>
</dbReference>
<keyword evidence="9" id="KW-0067">ATP-binding</keyword>
<accession>A0ABW1M8J2</accession>
<evidence type="ECO:0000256" key="3">
    <source>
        <dbReference type="ARBA" id="ARBA00022553"/>
    </source>
</evidence>
<feature type="region of interest" description="Disordered" evidence="7">
    <location>
        <begin position="360"/>
        <end position="447"/>
    </location>
</feature>
<dbReference type="InterPro" id="IPR003594">
    <property type="entry name" value="HATPase_dom"/>
</dbReference>
<evidence type="ECO:0000256" key="4">
    <source>
        <dbReference type="ARBA" id="ARBA00022679"/>
    </source>
</evidence>
<evidence type="ECO:0000256" key="2">
    <source>
        <dbReference type="ARBA" id="ARBA00012438"/>
    </source>
</evidence>
<keyword evidence="10" id="KW-1185">Reference proteome</keyword>
<dbReference type="Proteomes" id="UP001596242">
    <property type="component" value="Unassembled WGS sequence"/>
</dbReference>